<proteinExistence type="predicted"/>
<name>A0A0E9VR17_ANGAN</name>
<reference evidence="1" key="1">
    <citation type="submission" date="2014-11" db="EMBL/GenBank/DDBJ databases">
        <authorList>
            <person name="Amaro Gonzalez C."/>
        </authorList>
    </citation>
    <scope>NUCLEOTIDE SEQUENCE</scope>
</reference>
<dbReference type="EMBL" id="GBXM01027998">
    <property type="protein sequence ID" value="JAH80579.1"/>
    <property type="molecule type" value="Transcribed_RNA"/>
</dbReference>
<sequence length="23" mass="2754">MYTDKAMQIDKTTRYCSIIMIDI</sequence>
<protein>
    <submittedName>
        <fullName evidence="1">Uncharacterized protein</fullName>
    </submittedName>
</protein>
<dbReference type="AlphaFoldDB" id="A0A0E9VR17"/>
<reference evidence="1" key="2">
    <citation type="journal article" date="2015" name="Fish Shellfish Immunol.">
        <title>Early steps in the European eel (Anguilla anguilla)-Vibrio vulnificus interaction in the gills: Role of the RtxA13 toxin.</title>
        <authorList>
            <person name="Callol A."/>
            <person name="Pajuelo D."/>
            <person name="Ebbesson L."/>
            <person name="Teles M."/>
            <person name="MacKenzie S."/>
            <person name="Amaro C."/>
        </authorList>
    </citation>
    <scope>NUCLEOTIDE SEQUENCE</scope>
</reference>
<evidence type="ECO:0000313" key="1">
    <source>
        <dbReference type="EMBL" id="JAH80579.1"/>
    </source>
</evidence>
<accession>A0A0E9VR17</accession>
<organism evidence="1">
    <name type="scientific">Anguilla anguilla</name>
    <name type="common">European freshwater eel</name>
    <name type="synonym">Muraena anguilla</name>
    <dbReference type="NCBI Taxonomy" id="7936"/>
    <lineage>
        <taxon>Eukaryota</taxon>
        <taxon>Metazoa</taxon>
        <taxon>Chordata</taxon>
        <taxon>Craniata</taxon>
        <taxon>Vertebrata</taxon>
        <taxon>Euteleostomi</taxon>
        <taxon>Actinopterygii</taxon>
        <taxon>Neopterygii</taxon>
        <taxon>Teleostei</taxon>
        <taxon>Anguilliformes</taxon>
        <taxon>Anguillidae</taxon>
        <taxon>Anguilla</taxon>
    </lineage>
</organism>